<name>A0A848EI14_9PROT</name>
<gene>
    <name evidence="2" type="ORF">GWK16_23860</name>
</gene>
<dbReference type="Pfam" id="PF25340">
    <property type="entry name" value="BCD_RFX"/>
    <property type="match status" value="1"/>
</dbReference>
<accession>A0A848EI14</accession>
<comment type="caution">
    <text evidence="2">The sequence shown here is derived from an EMBL/GenBank/DDBJ whole genome shotgun (WGS) entry which is preliminary data.</text>
</comment>
<dbReference type="RefSeq" id="WP_170056484.1">
    <property type="nucleotide sequence ID" value="NZ_JABBKX010000014.1"/>
</dbReference>
<dbReference type="InterPro" id="IPR057321">
    <property type="entry name" value="RFX1-4/6/8-like_BCD"/>
</dbReference>
<keyword evidence="3" id="KW-1185">Reference proteome</keyword>
<dbReference type="AlphaFoldDB" id="A0A848EI14"/>
<proteinExistence type="predicted"/>
<evidence type="ECO:0000313" key="3">
    <source>
        <dbReference type="Proteomes" id="UP000548582"/>
    </source>
</evidence>
<feature type="domain" description="RFX1-4/6/8-like BCD" evidence="1">
    <location>
        <begin position="4"/>
        <end position="161"/>
    </location>
</feature>
<dbReference type="Proteomes" id="UP000548582">
    <property type="component" value="Unassembled WGS sequence"/>
</dbReference>
<reference evidence="2 3" key="1">
    <citation type="submission" date="2020-03" db="EMBL/GenBank/DDBJ databases">
        <authorList>
            <person name="Sun Q."/>
        </authorList>
    </citation>
    <scope>NUCLEOTIDE SEQUENCE [LARGE SCALE GENOMIC DNA]</scope>
    <source>
        <strain evidence="2 3">JC162</strain>
    </source>
</reference>
<evidence type="ECO:0000259" key="1">
    <source>
        <dbReference type="Pfam" id="PF25340"/>
    </source>
</evidence>
<organism evidence="2 3">
    <name type="scientific">Neoroseomonas marina</name>
    <dbReference type="NCBI Taxonomy" id="1232220"/>
    <lineage>
        <taxon>Bacteria</taxon>
        <taxon>Pseudomonadati</taxon>
        <taxon>Pseudomonadota</taxon>
        <taxon>Alphaproteobacteria</taxon>
        <taxon>Acetobacterales</taxon>
        <taxon>Acetobacteraceae</taxon>
        <taxon>Neoroseomonas</taxon>
    </lineage>
</organism>
<evidence type="ECO:0000313" key="2">
    <source>
        <dbReference type="EMBL" id="NMJ44304.1"/>
    </source>
</evidence>
<sequence>MKGALFAVLVEFLAQDEAKPMAERITSEVQTILKRLESVVAKAIKDERAKIAEQKAEMIEGMKEELRRSVIAQKSLTTRQVNQSIAVQEQENQVLLASMERRLNAAGAAAEARVVAKQDKLLTELSAAIDRLLAERLQAFAFAAVKQHIRERPIFDAHHTNRELASINGISIREVKRRRRAAP</sequence>
<protein>
    <recommendedName>
        <fullName evidence="1">RFX1-4/6/8-like BCD domain-containing protein</fullName>
    </recommendedName>
</protein>
<dbReference type="EMBL" id="JABBKX010000014">
    <property type="protein sequence ID" value="NMJ44304.1"/>
    <property type="molecule type" value="Genomic_DNA"/>
</dbReference>